<dbReference type="AlphaFoldDB" id="A0A543ITD7"/>
<name>A0A543ITD7_9ACTN</name>
<feature type="chain" id="PRO_5021782382" description="Secreted protein" evidence="1">
    <location>
        <begin position="30"/>
        <end position="88"/>
    </location>
</feature>
<organism evidence="2 3">
    <name type="scientific">Thermopolyspora flexuosa</name>
    <dbReference type="NCBI Taxonomy" id="103836"/>
    <lineage>
        <taxon>Bacteria</taxon>
        <taxon>Bacillati</taxon>
        <taxon>Actinomycetota</taxon>
        <taxon>Actinomycetes</taxon>
        <taxon>Streptosporangiales</taxon>
        <taxon>Streptosporangiaceae</taxon>
        <taxon>Thermopolyspora</taxon>
    </lineage>
</organism>
<sequence>MMKRILASAVVAAPVFVVGGTVSAPPAVAAPSSPQVIADRGGTETVTEPQVRCEWRRWRGDSCRFCYRHGKWRLDYCDDWDDDWDDWD</sequence>
<accession>A0A543ITD7</accession>
<reference evidence="2 3" key="1">
    <citation type="submission" date="2019-06" db="EMBL/GenBank/DDBJ databases">
        <title>Sequencing the genomes of 1000 actinobacteria strains.</title>
        <authorList>
            <person name="Klenk H.-P."/>
        </authorList>
    </citation>
    <scope>NUCLEOTIDE SEQUENCE [LARGE SCALE GENOMIC DNA]</scope>
    <source>
        <strain evidence="2 3">DSM 43186</strain>
    </source>
</reference>
<evidence type="ECO:0008006" key="4">
    <source>
        <dbReference type="Google" id="ProtNLM"/>
    </source>
</evidence>
<keyword evidence="1" id="KW-0732">Signal</keyword>
<dbReference type="EMBL" id="VFPQ01000001">
    <property type="protein sequence ID" value="TQM73840.1"/>
    <property type="molecule type" value="Genomic_DNA"/>
</dbReference>
<proteinExistence type="predicted"/>
<evidence type="ECO:0000256" key="1">
    <source>
        <dbReference type="SAM" id="SignalP"/>
    </source>
</evidence>
<evidence type="ECO:0000313" key="3">
    <source>
        <dbReference type="Proteomes" id="UP000319213"/>
    </source>
</evidence>
<comment type="caution">
    <text evidence="2">The sequence shown here is derived from an EMBL/GenBank/DDBJ whole genome shotgun (WGS) entry which is preliminary data.</text>
</comment>
<evidence type="ECO:0000313" key="2">
    <source>
        <dbReference type="EMBL" id="TQM73840.1"/>
    </source>
</evidence>
<feature type="signal peptide" evidence="1">
    <location>
        <begin position="1"/>
        <end position="29"/>
    </location>
</feature>
<gene>
    <name evidence="2" type="ORF">FHX40_0495</name>
</gene>
<dbReference type="Proteomes" id="UP000319213">
    <property type="component" value="Unassembled WGS sequence"/>
</dbReference>
<keyword evidence="3" id="KW-1185">Reference proteome</keyword>
<protein>
    <recommendedName>
        <fullName evidence="4">Secreted protein</fullName>
    </recommendedName>
</protein>
<dbReference type="RefSeq" id="WP_142258100.1">
    <property type="nucleotide sequence ID" value="NZ_BMPV01000004.1"/>
</dbReference>